<dbReference type="PRINTS" id="PR00457">
    <property type="entry name" value="ANPEROXIDASE"/>
</dbReference>
<protein>
    <recommendedName>
        <fullName evidence="5">Peroxinectin</fullName>
    </recommendedName>
</protein>
<dbReference type="GO" id="GO:0046872">
    <property type="term" value="F:metal ion binding"/>
    <property type="evidence" value="ECO:0007669"/>
    <property type="project" value="UniProtKB-KW"/>
</dbReference>
<dbReference type="CDD" id="cd09823">
    <property type="entry name" value="peroxinectin_like"/>
    <property type="match status" value="1"/>
</dbReference>
<dbReference type="GO" id="GO:0020037">
    <property type="term" value="F:heme binding"/>
    <property type="evidence" value="ECO:0007669"/>
    <property type="project" value="InterPro"/>
</dbReference>
<keyword evidence="4" id="KW-1185">Reference proteome</keyword>
<reference evidence="3" key="1">
    <citation type="submission" date="2020-11" db="EMBL/GenBank/DDBJ databases">
        <authorList>
            <person name="Tran Van P."/>
        </authorList>
    </citation>
    <scope>NUCLEOTIDE SEQUENCE</scope>
</reference>
<dbReference type="PANTHER" id="PTHR11475">
    <property type="entry name" value="OXIDASE/PEROXIDASE"/>
    <property type="match status" value="1"/>
</dbReference>
<dbReference type="EMBL" id="CAJPEX010005680">
    <property type="protein sequence ID" value="CAG0923743.1"/>
    <property type="molecule type" value="Genomic_DNA"/>
</dbReference>
<dbReference type="GO" id="GO:0004601">
    <property type="term" value="F:peroxidase activity"/>
    <property type="evidence" value="ECO:0007669"/>
    <property type="project" value="UniProtKB-KW"/>
</dbReference>
<dbReference type="PROSITE" id="PS50292">
    <property type="entry name" value="PEROXIDASE_3"/>
    <property type="match status" value="1"/>
</dbReference>
<keyword evidence="2" id="KW-0408">Iron</keyword>
<dbReference type="Proteomes" id="UP000678499">
    <property type="component" value="Unassembled WGS sequence"/>
</dbReference>
<accession>A0A7R9GKC1</accession>
<dbReference type="EMBL" id="OA887717">
    <property type="protein sequence ID" value="CAD7283591.1"/>
    <property type="molecule type" value="Genomic_DNA"/>
</dbReference>
<evidence type="ECO:0008006" key="5">
    <source>
        <dbReference type="Google" id="ProtNLM"/>
    </source>
</evidence>
<evidence type="ECO:0000313" key="3">
    <source>
        <dbReference type="EMBL" id="CAD7283591.1"/>
    </source>
</evidence>
<dbReference type="PANTHER" id="PTHR11475:SF114">
    <property type="entry name" value="PEROXIDASE-LIKE PROTEIN"/>
    <property type="match status" value="1"/>
</dbReference>
<dbReference type="InterPro" id="IPR010255">
    <property type="entry name" value="Haem_peroxidase_sf"/>
</dbReference>
<sequence>MGQTDGSGQSFLCCSSGRPVNVRIQHPSCENIIIPQDDEFYSRFRLDCLNFVRSQVAPKLSCTAGHQDQLNTLTSYLDMSQVYGNTDRAAGFGRQFMGGRLKSSFVNGRHLLAVAPGSGDCGDTNMPCFVTAGDSKVNMIPSTTAMHLLWDREHDRIAMELQKLHPTWSDERVFQEARRITVAIYQHIFLNEYIPTIFGADIIQKYNLDVKPGGNYSCYYNKEVNPTASNEFSAAAFRFGHSQVPDFFLLFDDLELADELVGVHKTFMKPGPLIYDGKRFTKFVRGLMLQPAQQVDNFVSNALTTQLLRGPNGAFGGDLIAINIQRGRDHGLPPYIDMLEACGLPKPKGFADLEPLMGPVKVNALSRIYADAADIDLYVGGLFENASKDSVFGPTFACIIGDQFQRSRAGDRFFYDNAPGGMCGANSTGNPAPFTQRVKQHQTLRLLVQHKGASFNLSQLHKVLIPHREHNFKQIRIHHQALDLVSSHNLGLLGYKMLQQVQTSSQQGLHKVLNQLVNNSKEHQLNPVDNKNHS</sequence>
<keyword evidence="1" id="KW-0575">Peroxidase</keyword>
<dbReference type="Gene3D" id="1.10.640.10">
    <property type="entry name" value="Haem peroxidase domain superfamily, animal type"/>
    <property type="match status" value="1"/>
</dbReference>
<gene>
    <name evidence="3" type="ORF">NMOB1V02_LOCUS11204</name>
</gene>
<keyword evidence="1" id="KW-0560">Oxidoreductase</keyword>
<dbReference type="SUPFAM" id="SSF48113">
    <property type="entry name" value="Heme-dependent peroxidases"/>
    <property type="match status" value="1"/>
</dbReference>
<name>A0A7R9GKC1_9CRUS</name>
<organism evidence="3">
    <name type="scientific">Notodromas monacha</name>
    <dbReference type="NCBI Taxonomy" id="399045"/>
    <lineage>
        <taxon>Eukaryota</taxon>
        <taxon>Metazoa</taxon>
        <taxon>Ecdysozoa</taxon>
        <taxon>Arthropoda</taxon>
        <taxon>Crustacea</taxon>
        <taxon>Oligostraca</taxon>
        <taxon>Ostracoda</taxon>
        <taxon>Podocopa</taxon>
        <taxon>Podocopida</taxon>
        <taxon>Cypridocopina</taxon>
        <taxon>Cypridoidea</taxon>
        <taxon>Cyprididae</taxon>
        <taxon>Notodromas</taxon>
    </lineage>
</organism>
<dbReference type="Pfam" id="PF03098">
    <property type="entry name" value="An_peroxidase"/>
    <property type="match status" value="1"/>
</dbReference>
<evidence type="ECO:0000256" key="2">
    <source>
        <dbReference type="PIRSR" id="PIRSR619791-2"/>
    </source>
</evidence>
<dbReference type="GO" id="GO:0006979">
    <property type="term" value="P:response to oxidative stress"/>
    <property type="evidence" value="ECO:0007669"/>
    <property type="project" value="InterPro"/>
</dbReference>
<dbReference type="InterPro" id="IPR019791">
    <property type="entry name" value="Haem_peroxidase_animal"/>
</dbReference>
<dbReference type="InterPro" id="IPR037120">
    <property type="entry name" value="Haem_peroxidase_sf_animal"/>
</dbReference>
<evidence type="ECO:0000313" key="4">
    <source>
        <dbReference type="Proteomes" id="UP000678499"/>
    </source>
</evidence>
<proteinExistence type="predicted"/>
<dbReference type="OrthoDB" id="6481206at2759"/>
<keyword evidence="2" id="KW-0349">Heme</keyword>
<evidence type="ECO:0000256" key="1">
    <source>
        <dbReference type="ARBA" id="ARBA00022559"/>
    </source>
</evidence>
<feature type="binding site" description="axial binding residue" evidence="2">
    <location>
        <position position="241"/>
    </location>
    <ligand>
        <name>heme b</name>
        <dbReference type="ChEBI" id="CHEBI:60344"/>
    </ligand>
    <ligandPart>
        <name>Fe</name>
        <dbReference type="ChEBI" id="CHEBI:18248"/>
    </ligandPart>
</feature>
<keyword evidence="2" id="KW-0479">Metal-binding</keyword>
<dbReference type="AlphaFoldDB" id="A0A7R9GKC1"/>